<proteinExistence type="predicted"/>
<gene>
    <name evidence="1" type="ORF">BLL36_08495</name>
</gene>
<dbReference type="OrthoDB" id="7006103at2"/>
<reference evidence="1 2" key="1">
    <citation type="submission" date="2016-10" db="EMBL/GenBank/DDBJ databases">
        <title>Pseudomonas lactis sp. nov. and Pseudomonas paralactis sp. nov., isolated from bovine raw milk.</title>
        <authorList>
            <person name="Von Neubeck M."/>
            <person name="Huptas C."/>
            <person name="Glueck C."/>
            <person name="Krewinkel M."/>
            <person name="Stoeckel M."/>
            <person name="Stressler T."/>
            <person name="Fischer L."/>
            <person name="Hinrichs J."/>
            <person name="Scherer S."/>
            <person name="Wenning M."/>
        </authorList>
    </citation>
    <scope>NUCLEOTIDE SEQUENCE [LARGE SCALE GENOMIC DNA]</scope>
    <source>
        <strain evidence="1 2">DSM 17516</strain>
    </source>
</reference>
<evidence type="ECO:0000313" key="1">
    <source>
        <dbReference type="EMBL" id="ONH54942.1"/>
    </source>
</evidence>
<organism evidence="1 2">
    <name type="scientific">Pseudomonas cedrina subsp. cedrina</name>
    <dbReference type="NCBI Taxonomy" id="76762"/>
    <lineage>
        <taxon>Bacteria</taxon>
        <taxon>Pseudomonadati</taxon>
        <taxon>Pseudomonadota</taxon>
        <taxon>Gammaproteobacteria</taxon>
        <taxon>Pseudomonadales</taxon>
        <taxon>Pseudomonadaceae</taxon>
        <taxon>Pseudomonas</taxon>
    </lineage>
</organism>
<evidence type="ECO:0000313" key="2">
    <source>
        <dbReference type="Proteomes" id="UP000189295"/>
    </source>
</evidence>
<comment type="caution">
    <text evidence="1">The sequence shown here is derived from an EMBL/GenBank/DDBJ whole genome shotgun (WGS) entry which is preliminary data.</text>
</comment>
<dbReference type="EMBL" id="MNPW01000004">
    <property type="protein sequence ID" value="ONH54942.1"/>
    <property type="molecule type" value="Genomic_DNA"/>
</dbReference>
<dbReference type="AlphaFoldDB" id="A0A1V2KB60"/>
<evidence type="ECO:0008006" key="3">
    <source>
        <dbReference type="Google" id="ProtNLM"/>
    </source>
</evidence>
<accession>A0A1V2KB60</accession>
<dbReference type="Proteomes" id="UP000189295">
    <property type="component" value="Unassembled WGS sequence"/>
</dbReference>
<protein>
    <recommendedName>
        <fullName evidence="3">Type III secretion protein</fullName>
    </recommendedName>
</protein>
<sequence length="129" mass="14670">MKQILTECLRSGVGAFRLFEGDDEVVLRHCSDALQLSVQLTQHPPNETLLMTWMRLGGISLAHFPGALAQCPASGELWLIHCLHKPCDEPLQRCIESLLNQRDTWRATFARLNKPAQPFRRTTLRSLLH</sequence>
<name>A0A1V2KB60_PSECE</name>